<keyword evidence="3" id="KW-1185">Reference proteome</keyword>
<dbReference type="AlphaFoldDB" id="A0A6I3L7T9"/>
<dbReference type="RefSeq" id="WP_154791200.1">
    <property type="nucleotide sequence ID" value="NZ_WMBB01000016.1"/>
</dbReference>
<sequence length="192" mass="21322">MSKPKEKKTLWRVWQTARDSRPGTKGQEDESITPVQAELWHRRYPPSSVMQALGTECGHPVSGADMRVFAGLDILMRARGWSFIRECSGPQLLTFRYAPSEVGFDYSNQGLEPVTKVLVVLDRSLATDAVAACEVEILLVGAPRWQAHLTGLSGLTTHLRVIEAYRPADPTPISFPLARTRLAERVGRIPTV</sequence>
<dbReference type="Proteomes" id="UP000432464">
    <property type="component" value="Unassembled WGS sequence"/>
</dbReference>
<feature type="region of interest" description="Disordered" evidence="1">
    <location>
        <begin position="1"/>
        <end position="32"/>
    </location>
</feature>
<protein>
    <submittedName>
        <fullName evidence="2">Uncharacterized protein</fullName>
    </submittedName>
</protein>
<name>A0A6I3L7T9_9NOCA</name>
<gene>
    <name evidence="2" type="ORF">GLP40_29030</name>
</gene>
<proteinExistence type="predicted"/>
<feature type="compositionally biased region" description="Basic and acidic residues" evidence="1">
    <location>
        <begin position="18"/>
        <end position="28"/>
    </location>
</feature>
<evidence type="ECO:0000313" key="2">
    <source>
        <dbReference type="EMBL" id="MTE16784.1"/>
    </source>
</evidence>
<dbReference type="EMBL" id="WMBB01000016">
    <property type="protein sequence ID" value="MTE16784.1"/>
    <property type="molecule type" value="Genomic_DNA"/>
</dbReference>
<reference evidence="2 3" key="1">
    <citation type="submission" date="2019-11" db="EMBL/GenBank/DDBJ databases">
        <title>Nocardia sp. nov. CT2-14 isolated from soil.</title>
        <authorList>
            <person name="Kanchanasin P."/>
            <person name="Tanasupawat S."/>
            <person name="Yuki M."/>
            <person name="Kudo T."/>
        </authorList>
    </citation>
    <scope>NUCLEOTIDE SEQUENCE [LARGE SCALE GENOMIC DNA]</scope>
    <source>
        <strain evidence="2 3">CT2-14</strain>
    </source>
</reference>
<comment type="caution">
    <text evidence="2">The sequence shown here is derived from an EMBL/GenBank/DDBJ whole genome shotgun (WGS) entry which is preliminary data.</text>
</comment>
<organism evidence="2 3">
    <name type="scientific">Nocardia aurantiaca</name>
    <dbReference type="NCBI Taxonomy" id="2675850"/>
    <lineage>
        <taxon>Bacteria</taxon>
        <taxon>Bacillati</taxon>
        <taxon>Actinomycetota</taxon>
        <taxon>Actinomycetes</taxon>
        <taxon>Mycobacteriales</taxon>
        <taxon>Nocardiaceae</taxon>
        <taxon>Nocardia</taxon>
    </lineage>
</organism>
<evidence type="ECO:0000256" key="1">
    <source>
        <dbReference type="SAM" id="MobiDB-lite"/>
    </source>
</evidence>
<accession>A0A6I3L7T9</accession>
<evidence type="ECO:0000313" key="3">
    <source>
        <dbReference type="Proteomes" id="UP000432464"/>
    </source>
</evidence>